<protein>
    <submittedName>
        <fullName evidence="1">Uncharacterized protein</fullName>
    </submittedName>
</protein>
<dbReference type="Proteomes" id="UP000305881">
    <property type="component" value="Chromosome"/>
</dbReference>
<organism evidence="1 2">
    <name type="scientific">Methylotuvimicrobium buryatense</name>
    <name type="common">Methylomicrobium buryatense</name>
    <dbReference type="NCBI Taxonomy" id="95641"/>
    <lineage>
        <taxon>Bacteria</taxon>
        <taxon>Pseudomonadati</taxon>
        <taxon>Pseudomonadota</taxon>
        <taxon>Gammaproteobacteria</taxon>
        <taxon>Methylococcales</taxon>
        <taxon>Methylococcaceae</taxon>
        <taxon>Methylotuvimicrobium</taxon>
    </lineage>
</organism>
<evidence type="ECO:0000313" key="1">
    <source>
        <dbReference type="EMBL" id="QCW80864.1"/>
    </source>
</evidence>
<dbReference type="OrthoDB" id="7065366at2"/>
<dbReference type="STRING" id="675511.GCA_000341735_02948"/>
<evidence type="ECO:0000313" key="2">
    <source>
        <dbReference type="Proteomes" id="UP000305881"/>
    </source>
</evidence>
<dbReference type="RefSeq" id="WP_017841425.1">
    <property type="nucleotide sequence ID" value="NZ_CP035467.1"/>
</dbReference>
<dbReference type="AlphaFoldDB" id="A0A4P9UIG2"/>
<accession>A0A4P9UIG2</accession>
<reference evidence="2" key="1">
    <citation type="journal article" date="2019" name="J. Bacteriol.">
        <title>A Mutagenic Screen Identifies a TonB-Dependent Receptor Required for the Lanthanide Metal Switch in the Type I Methanotroph 'Methylotuvimicrobium buryatense' 5GB1C.</title>
        <authorList>
            <person name="Groom J.D."/>
            <person name="Ford S.M."/>
            <person name="Pesesky M.W."/>
            <person name="Lidstrom M.E."/>
        </authorList>
    </citation>
    <scope>NUCLEOTIDE SEQUENCE [LARGE SCALE GENOMIC DNA]</scope>
    <source>
        <strain evidence="2">5GB1C</strain>
    </source>
</reference>
<keyword evidence="2" id="KW-1185">Reference proteome</keyword>
<gene>
    <name evidence="1" type="ORF">EQU24_00275</name>
</gene>
<proteinExistence type="predicted"/>
<dbReference type="KEGG" id="mbur:EQU24_00275"/>
<name>A0A4P9UIG2_METBY</name>
<dbReference type="EMBL" id="CP035467">
    <property type="protein sequence ID" value="QCW80864.1"/>
    <property type="molecule type" value="Genomic_DNA"/>
</dbReference>
<sequence>MKTIVVAFLVLTGLEVPASECSNIQYLDAKSQGVEVVNDRCAKGNEVGLGTVFKLSPDARLWIKSLPKPETDADFQLVCQNGSSAPLEVTVSSLFLPWITPTDLKNCTGWVDHKLKCDGVHGGSNAFFCAIAAIKRSETAGSGQLAMSTSVKMRNYSDHERQAGIDEIFEAIEPEIGLCRNLFQVDGKITVHWTVDSMGRAESVMLSSIESEDGRFSNCVEAVIKDYRYPATRTGQKFTRTF</sequence>